<keyword evidence="1" id="KW-0436">Ligase</keyword>
<evidence type="ECO:0000256" key="1">
    <source>
        <dbReference type="ARBA" id="ARBA00022598"/>
    </source>
</evidence>
<proteinExistence type="predicted"/>
<accession>A0ABN4NF06</accession>
<feature type="domain" description="ATP-grasp" evidence="5">
    <location>
        <begin position="124"/>
        <end position="321"/>
    </location>
</feature>
<dbReference type="InterPro" id="IPR003806">
    <property type="entry name" value="ATP-grasp_PylC-type"/>
</dbReference>
<dbReference type="PANTHER" id="PTHR43585:SF2">
    <property type="entry name" value="ATP-GRASP ENZYME FSQD"/>
    <property type="match status" value="1"/>
</dbReference>
<dbReference type="PANTHER" id="PTHR43585">
    <property type="entry name" value="FUMIPYRROLE BIOSYNTHESIS PROTEIN C"/>
    <property type="match status" value="1"/>
</dbReference>
<dbReference type="Gene3D" id="3.40.50.20">
    <property type="match status" value="1"/>
</dbReference>
<dbReference type="SMART" id="SM01209">
    <property type="entry name" value="GARS_A"/>
    <property type="match status" value="1"/>
</dbReference>
<dbReference type="PROSITE" id="PS50975">
    <property type="entry name" value="ATP_GRASP"/>
    <property type="match status" value="1"/>
</dbReference>
<evidence type="ECO:0000256" key="2">
    <source>
        <dbReference type="ARBA" id="ARBA00022741"/>
    </source>
</evidence>
<gene>
    <name evidence="6" type="ORF">GS3922_05430</name>
</gene>
<dbReference type="EMBL" id="CP014342">
    <property type="protein sequence ID" value="AMX83168.1"/>
    <property type="molecule type" value="Genomic_DNA"/>
</dbReference>
<dbReference type="RefSeq" id="WP_063165529.1">
    <property type="nucleotide sequence ID" value="NZ_CP014342.1"/>
</dbReference>
<evidence type="ECO:0000259" key="5">
    <source>
        <dbReference type="PROSITE" id="PS50975"/>
    </source>
</evidence>
<keyword evidence="7" id="KW-1185">Reference proteome</keyword>
<evidence type="ECO:0000313" key="6">
    <source>
        <dbReference type="EMBL" id="AMX83168.1"/>
    </source>
</evidence>
<dbReference type="Gene3D" id="3.30.470.20">
    <property type="entry name" value="ATP-grasp fold, B domain"/>
    <property type="match status" value="1"/>
</dbReference>
<dbReference type="InterPro" id="IPR040570">
    <property type="entry name" value="LAL_C2"/>
</dbReference>
<dbReference type="InterPro" id="IPR052032">
    <property type="entry name" value="ATP-dep_AA_Ligase"/>
</dbReference>
<dbReference type="SUPFAM" id="SSF56059">
    <property type="entry name" value="Glutathione synthetase ATP-binding domain-like"/>
    <property type="match status" value="1"/>
</dbReference>
<dbReference type="Pfam" id="PF02655">
    <property type="entry name" value="ATP-grasp_3"/>
    <property type="match status" value="1"/>
</dbReference>
<name>A0ABN4NF06_9BACL</name>
<sequence length="419" mass="47022">MKKHLLMLELNRGPSGIEYLKAAKKLGIFVTLVSFKPTHYLKMEKQLGSSILEYVDNILVIDTHHNINKLIDTIIEYNNIYKIDGVIGTYDLEMLQASLLAKNLGLIGTNPLAVEISRNKFLTRKALYESNIKVPKFALVNGLEEAIEFGNKIGYPCILKPVDGQGSDNVVLITSPEGFKEPIEFHRNNPIYYRGVKKYPKLLVEEYLEGPLVSVETISYQNEVYVLGITDRTVGKPPYFVAETASFPAKIDNEHEVIQMVIDALQAINFDFGPAHTEVIITEDGPRIVEINPRLAGGSISLMMNWSFGRSIHEEIIKMYMGMPFSFESKRRGIGAYLRIFSDKTGILKNIEGIDLAYQVPGIKNIYLEHELGDLVSHNPKGLADGLGVISAFGEDKEEIMKHLYEARSKLNIIVSSSR</sequence>
<dbReference type="Proteomes" id="UP000076226">
    <property type="component" value="Chromosome"/>
</dbReference>
<keyword evidence="2 4" id="KW-0547">Nucleotide-binding</keyword>
<evidence type="ECO:0000256" key="4">
    <source>
        <dbReference type="PROSITE-ProRule" id="PRU00409"/>
    </source>
</evidence>
<dbReference type="GeneID" id="32406778"/>
<dbReference type="Pfam" id="PF18603">
    <property type="entry name" value="LAL_C2"/>
    <property type="match status" value="1"/>
</dbReference>
<reference evidence="6 7" key="1">
    <citation type="submission" date="2016-02" db="EMBL/GenBank/DDBJ databases">
        <title>Complete genome sequence of Geobacillus subterraneus KCTC 3922T.</title>
        <authorList>
            <person name="Lee D.-W."/>
            <person name="Lee Y.-J."/>
            <person name="Lee S.-J."/>
            <person name="Park G.-S."/>
            <person name="Lee S.-J."/>
            <person name="Shin J.-H."/>
        </authorList>
    </citation>
    <scope>NUCLEOTIDE SEQUENCE [LARGE SCALE GENOMIC DNA]</scope>
    <source>
        <strain evidence="6 7">KCTC 3922</strain>
    </source>
</reference>
<dbReference type="Pfam" id="PF18130">
    <property type="entry name" value="ATPgrasp_N"/>
    <property type="match status" value="1"/>
</dbReference>
<evidence type="ECO:0000313" key="7">
    <source>
        <dbReference type="Proteomes" id="UP000076226"/>
    </source>
</evidence>
<evidence type="ECO:0000256" key="3">
    <source>
        <dbReference type="ARBA" id="ARBA00022840"/>
    </source>
</evidence>
<dbReference type="InterPro" id="IPR011761">
    <property type="entry name" value="ATP-grasp"/>
</dbReference>
<protein>
    <recommendedName>
        <fullName evidence="5">ATP-grasp domain-containing protein</fullName>
    </recommendedName>
</protein>
<organism evidence="6 7">
    <name type="scientific">Geobacillus subterraneus</name>
    <dbReference type="NCBI Taxonomy" id="129338"/>
    <lineage>
        <taxon>Bacteria</taxon>
        <taxon>Bacillati</taxon>
        <taxon>Bacillota</taxon>
        <taxon>Bacilli</taxon>
        <taxon>Bacillales</taxon>
        <taxon>Anoxybacillaceae</taxon>
        <taxon>Geobacillus</taxon>
    </lineage>
</organism>
<dbReference type="InterPro" id="IPR041472">
    <property type="entry name" value="BL00235/CARNS1_N"/>
</dbReference>
<keyword evidence="3 4" id="KW-0067">ATP-binding</keyword>